<dbReference type="InterPro" id="IPR015915">
    <property type="entry name" value="Kelch-typ_b-propeller"/>
</dbReference>
<feature type="region of interest" description="Disordered" evidence="3">
    <location>
        <begin position="444"/>
        <end position="468"/>
    </location>
</feature>
<keyword evidence="4" id="KW-0812">Transmembrane</keyword>
<evidence type="ECO:0008006" key="7">
    <source>
        <dbReference type="Google" id="ProtNLM"/>
    </source>
</evidence>
<dbReference type="InterPro" id="IPR011043">
    <property type="entry name" value="Gal_Oxase/kelch_b-propeller"/>
</dbReference>
<dbReference type="PANTHER" id="PTHR46228">
    <property type="entry name" value="KELCH DOMAIN-CONTAINING PROTEIN"/>
    <property type="match status" value="1"/>
</dbReference>
<accession>A0A4Z1IBU7</accession>
<feature type="transmembrane region" description="Helical" evidence="4">
    <location>
        <begin position="478"/>
        <end position="500"/>
    </location>
</feature>
<dbReference type="Proteomes" id="UP000297452">
    <property type="component" value="Unassembled WGS sequence"/>
</dbReference>
<keyword evidence="1" id="KW-0880">Kelch repeat</keyword>
<dbReference type="EMBL" id="PQXJ01000272">
    <property type="protein sequence ID" value="TGO54283.1"/>
    <property type="molecule type" value="Genomic_DNA"/>
</dbReference>
<keyword evidence="2" id="KW-0677">Repeat</keyword>
<dbReference type="SUPFAM" id="SSF50965">
    <property type="entry name" value="Galactose oxidase, central domain"/>
    <property type="match status" value="2"/>
</dbReference>
<organism evidence="5 6">
    <name type="scientific">Botryotinia narcissicola</name>
    <dbReference type="NCBI Taxonomy" id="278944"/>
    <lineage>
        <taxon>Eukaryota</taxon>
        <taxon>Fungi</taxon>
        <taxon>Dikarya</taxon>
        <taxon>Ascomycota</taxon>
        <taxon>Pezizomycotina</taxon>
        <taxon>Leotiomycetes</taxon>
        <taxon>Helotiales</taxon>
        <taxon>Sclerotiniaceae</taxon>
        <taxon>Botryotinia</taxon>
    </lineage>
</organism>
<evidence type="ECO:0000256" key="3">
    <source>
        <dbReference type="SAM" id="MobiDB-lite"/>
    </source>
</evidence>
<keyword evidence="4" id="KW-1133">Transmembrane helix</keyword>
<sequence>MQRRGGMKALEMLRRAQNDIPSGLDPVKNMCQRWYHSSVLKNEILYIYGGYETFVGSNNHGGITGSITMGTSVEMNESWNWTKASASLPLVSEQVFLSDSESSNAFSSVVLNGALFSGTPAGNEIYLYGGTEQSMNTSFYGYTGPTSPNQTLMSYDVAQNTWASIDVDSTIPENPSFGASADIPDQGLGFYFNGEINNGSSTETISIPAASSLPLEGMVMLNMTDNTTRNISTAAIDTNSRTGGLLQYIPGIGENGKGILIQFGGMYRQAGELSDELGGTLAPMDQINIFDINSAYNGGNGSWYTQQASGNIPPRRMDSYTVVATAPDNSSYNIYLYGGQDGGSVSYDDVFVLSLPSFTWIQVYESVPGSPRFGHTCHVVGNRQMLTVGGAQKKYSSYCDWESTGVAIYDISSGFAQLTRPSKDFTNANVASLFNQALLATNTNTSSTNNTTGSTTTNSSATASTASNNVSHGASTGVIAGATIGVVVAVLIISSLVWVWRRSSAAGRTKRQEGSRTDSHQSLIVEDGKALDRLRANVMSMAYDPSNPCHVPGIEAPKEQAREKLES</sequence>
<dbReference type="STRING" id="278944.A0A4Z1IBU7"/>
<protein>
    <recommendedName>
        <fullName evidence="7">Cell wall anchored protein</fullName>
    </recommendedName>
</protein>
<keyword evidence="4" id="KW-0472">Membrane</keyword>
<keyword evidence="6" id="KW-1185">Reference proteome</keyword>
<comment type="caution">
    <text evidence="5">The sequence shown here is derived from an EMBL/GenBank/DDBJ whole genome shotgun (WGS) entry which is preliminary data.</text>
</comment>
<gene>
    <name evidence="5" type="ORF">BOTNAR_0272g00090</name>
</gene>
<dbReference type="Gene3D" id="2.120.10.80">
    <property type="entry name" value="Kelch-type beta propeller"/>
    <property type="match status" value="2"/>
</dbReference>
<name>A0A4Z1IBU7_9HELO</name>
<evidence type="ECO:0000313" key="6">
    <source>
        <dbReference type="Proteomes" id="UP000297452"/>
    </source>
</evidence>
<evidence type="ECO:0000256" key="2">
    <source>
        <dbReference type="ARBA" id="ARBA00022737"/>
    </source>
</evidence>
<evidence type="ECO:0000256" key="1">
    <source>
        <dbReference type="ARBA" id="ARBA00022441"/>
    </source>
</evidence>
<evidence type="ECO:0000313" key="5">
    <source>
        <dbReference type="EMBL" id="TGO54283.1"/>
    </source>
</evidence>
<dbReference type="OrthoDB" id="10251809at2759"/>
<proteinExistence type="predicted"/>
<evidence type="ECO:0000256" key="4">
    <source>
        <dbReference type="SAM" id="Phobius"/>
    </source>
</evidence>
<dbReference type="AlphaFoldDB" id="A0A4Z1IBU7"/>
<reference evidence="5 6" key="1">
    <citation type="submission" date="2017-12" db="EMBL/GenBank/DDBJ databases">
        <title>Comparative genomics of Botrytis spp.</title>
        <authorList>
            <person name="Valero-Jimenez C.A."/>
            <person name="Tapia P."/>
            <person name="Veloso J."/>
            <person name="Silva-Moreno E."/>
            <person name="Staats M."/>
            <person name="Valdes J.H."/>
            <person name="Van Kan J.A.L."/>
        </authorList>
    </citation>
    <scope>NUCLEOTIDE SEQUENCE [LARGE SCALE GENOMIC DNA]</scope>
    <source>
        <strain evidence="5 6">MUCL2120</strain>
    </source>
</reference>
<dbReference type="PANTHER" id="PTHR46228:SF2">
    <property type="entry name" value="KELCH REPEAT PROTEIN (AFU_ORTHOLOGUE AFUA_4G14350)"/>
    <property type="match status" value="1"/>
</dbReference>